<reference evidence="3 4" key="1">
    <citation type="journal article" date="2015" name="Environ. Microbiol.">
        <title>Metagenome sequence of Elaphomyces granulatus from sporocarp tissue reveals Ascomycota ectomycorrhizal fingerprints of genome expansion and a Proteobacteria-rich microbiome.</title>
        <authorList>
            <person name="Quandt C.A."/>
            <person name="Kohler A."/>
            <person name="Hesse C.N."/>
            <person name="Sharpton T.J."/>
            <person name="Martin F."/>
            <person name="Spatafora J.W."/>
        </authorList>
    </citation>
    <scope>NUCLEOTIDE SEQUENCE [LARGE SCALE GENOMIC DNA]</scope>
    <source>
        <strain evidence="3 4">OSC145934</strain>
    </source>
</reference>
<evidence type="ECO:0000313" key="4">
    <source>
        <dbReference type="Proteomes" id="UP000243515"/>
    </source>
</evidence>
<dbReference type="InterPro" id="IPR022617">
    <property type="entry name" value="Rad60/SUMO-like_dom"/>
</dbReference>
<dbReference type="AlphaFoldDB" id="A0A232M4D5"/>
<evidence type="ECO:0000313" key="3">
    <source>
        <dbReference type="EMBL" id="OXV11253.1"/>
    </source>
</evidence>
<protein>
    <recommendedName>
        <fullName evidence="2">Ubiquitin-like domain-containing protein</fullName>
    </recommendedName>
</protein>
<dbReference type="InterPro" id="IPR000626">
    <property type="entry name" value="Ubiquitin-like_dom"/>
</dbReference>
<dbReference type="Proteomes" id="UP000243515">
    <property type="component" value="Unassembled WGS sequence"/>
</dbReference>
<accession>A0A232M4D5</accession>
<dbReference type="Gene3D" id="3.10.20.90">
    <property type="entry name" value="Phosphatidylinositol 3-kinase Catalytic Subunit, Chain A, domain 1"/>
    <property type="match status" value="2"/>
</dbReference>
<feature type="region of interest" description="Disordered" evidence="1">
    <location>
        <begin position="323"/>
        <end position="342"/>
    </location>
</feature>
<dbReference type="PROSITE" id="PS50053">
    <property type="entry name" value="UBIQUITIN_2"/>
    <property type="match status" value="1"/>
</dbReference>
<evidence type="ECO:0000259" key="2">
    <source>
        <dbReference type="PROSITE" id="PS50053"/>
    </source>
</evidence>
<dbReference type="Pfam" id="PF11976">
    <property type="entry name" value="Rad60-SLD"/>
    <property type="match status" value="1"/>
</dbReference>
<feature type="region of interest" description="Disordered" evidence="1">
    <location>
        <begin position="118"/>
        <end position="202"/>
    </location>
</feature>
<evidence type="ECO:0000256" key="1">
    <source>
        <dbReference type="SAM" id="MobiDB-lite"/>
    </source>
</evidence>
<comment type="caution">
    <text evidence="3">The sequence shown here is derived from an EMBL/GenBank/DDBJ whole genome shotgun (WGS) entry which is preliminary data.</text>
</comment>
<dbReference type="EMBL" id="NPHW01002539">
    <property type="protein sequence ID" value="OXV11253.1"/>
    <property type="molecule type" value="Genomic_DNA"/>
</dbReference>
<feature type="domain" description="Ubiquitin-like" evidence="2">
    <location>
        <begin position="346"/>
        <end position="418"/>
    </location>
</feature>
<name>A0A232M4D5_9EURO</name>
<gene>
    <name evidence="3" type="ORF">Egran_00986</name>
</gene>
<organism evidence="3 4">
    <name type="scientific">Elaphomyces granulatus</name>
    <dbReference type="NCBI Taxonomy" id="519963"/>
    <lineage>
        <taxon>Eukaryota</taxon>
        <taxon>Fungi</taxon>
        <taxon>Dikarya</taxon>
        <taxon>Ascomycota</taxon>
        <taxon>Pezizomycotina</taxon>
        <taxon>Eurotiomycetes</taxon>
        <taxon>Eurotiomycetidae</taxon>
        <taxon>Eurotiales</taxon>
        <taxon>Elaphomycetaceae</taxon>
        <taxon>Elaphomyces</taxon>
    </lineage>
</organism>
<dbReference type="SUPFAM" id="SSF54236">
    <property type="entry name" value="Ubiquitin-like"/>
    <property type="match status" value="1"/>
</dbReference>
<proteinExistence type="predicted"/>
<feature type="compositionally biased region" description="Basic and acidic residues" evidence="1">
    <location>
        <begin position="323"/>
        <end position="336"/>
    </location>
</feature>
<dbReference type="OrthoDB" id="3365399at2759"/>
<feature type="compositionally biased region" description="Low complexity" evidence="1">
    <location>
        <begin position="129"/>
        <end position="138"/>
    </location>
</feature>
<sequence length="418" mass="46416">MRTFFNKPAWATTVDNATEGEFYRHAQHTYGDIVAANRLQGEKASIGNHRTDDKEETINLSESNNQEENAPNVWESCSTGDVGKDDGQSTIAYSEGVLSPDIDPTDGLGRNYDLDASTSVTATRHPPKIISIESSSSSSDEDPSTPRESFGLNASLSAVTATRHPPPKTIGAELSSNEDQSIPRENVDDDCKEPHRETQSLQVQAEVSQHSAMETSSSSQPDAVVKILITSDIKNTKPLVVHRKMSQRLRDVRLAWCKRQDFDAGMTSRVFLTWKGRRLFDVTTCKSLDIGGSTDSDWTPGDDRDSGLQIHVEAVTEDLLASRDRRTAEDESNQEKEDQDETTNFIRIALKSPDFEEFRIKVKPSTRISRIITAFRSARNVPLDKHVHLVFDGETLSPDSSVEEHDVADLDLIDISIK</sequence>
<dbReference type="CDD" id="cd17080">
    <property type="entry name" value="Ubl_SLD2_Esc2_like"/>
    <property type="match status" value="1"/>
</dbReference>
<keyword evidence="4" id="KW-1185">Reference proteome</keyword>
<dbReference type="InterPro" id="IPR029071">
    <property type="entry name" value="Ubiquitin-like_domsf"/>
</dbReference>